<reference evidence="1 2" key="1">
    <citation type="journal article" date="2009" name="Nat. Genet.">
        <title>The genome of the cucumber, Cucumis sativus L.</title>
        <authorList>
            <person name="Huang S."/>
            <person name="Li R."/>
            <person name="Zhang Z."/>
            <person name="Li L."/>
            <person name="Gu X."/>
            <person name="Fan W."/>
            <person name="Lucas W.J."/>
            <person name="Wang X."/>
            <person name="Xie B."/>
            <person name="Ni P."/>
            <person name="Ren Y."/>
            <person name="Zhu H."/>
            <person name="Li J."/>
            <person name="Lin K."/>
            <person name="Jin W."/>
            <person name="Fei Z."/>
            <person name="Li G."/>
            <person name="Staub J."/>
            <person name="Kilian A."/>
            <person name="van der Vossen E.A."/>
            <person name="Wu Y."/>
            <person name="Guo J."/>
            <person name="He J."/>
            <person name="Jia Z."/>
            <person name="Ren Y."/>
            <person name="Tian G."/>
            <person name="Lu Y."/>
            <person name="Ruan J."/>
            <person name="Qian W."/>
            <person name="Wang M."/>
            <person name="Huang Q."/>
            <person name="Li B."/>
            <person name="Xuan Z."/>
            <person name="Cao J."/>
            <person name="Asan"/>
            <person name="Wu Z."/>
            <person name="Zhang J."/>
            <person name="Cai Q."/>
            <person name="Bai Y."/>
            <person name="Zhao B."/>
            <person name="Han Y."/>
            <person name="Li Y."/>
            <person name="Li X."/>
            <person name="Wang S."/>
            <person name="Shi Q."/>
            <person name="Liu S."/>
            <person name="Cho W.K."/>
            <person name="Kim J.Y."/>
            <person name="Xu Y."/>
            <person name="Heller-Uszynska K."/>
            <person name="Miao H."/>
            <person name="Cheng Z."/>
            <person name="Zhang S."/>
            <person name="Wu J."/>
            <person name="Yang Y."/>
            <person name="Kang H."/>
            <person name="Li M."/>
            <person name="Liang H."/>
            <person name="Ren X."/>
            <person name="Shi Z."/>
            <person name="Wen M."/>
            <person name="Jian M."/>
            <person name="Yang H."/>
            <person name="Zhang G."/>
            <person name="Yang Z."/>
            <person name="Chen R."/>
            <person name="Liu S."/>
            <person name="Li J."/>
            <person name="Ma L."/>
            <person name="Liu H."/>
            <person name="Zhou Y."/>
            <person name="Zhao J."/>
            <person name="Fang X."/>
            <person name="Li G."/>
            <person name="Fang L."/>
            <person name="Li Y."/>
            <person name="Liu D."/>
            <person name="Zheng H."/>
            <person name="Zhang Y."/>
            <person name="Qin N."/>
            <person name="Li Z."/>
            <person name="Yang G."/>
            <person name="Yang S."/>
            <person name="Bolund L."/>
            <person name="Kristiansen K."/>
            <person name="Zheng H."/>
            <person name="Li S."/>
            <person name="Zhang X."/>
            <person name="Yang H."/>
            <person name="Wang J."/>
            <person name="Sun R."/>
            <person name="Zhang B."/>
            <person name="Jiang S."/>
            <person name="Wang J."/>
            <person name="Du Y."/>
            <person name="Li S."/>
        </authorList>
    </citation>
    <scope>NUCLEOTIDE SEQUENCE [LARGE SCALE GENOMIC DNA]</scope>
    <source>
        <strain evidence="2">cv. 9930</strain>
    </source>
</reference>
<dbReference type="Proteomes" id="UP000029981">
    <property type="component" value="Chromosome 5"/>
</dbReference>
<dbReference type="Gramene" id="KGN51584">
    <property type="protein sequence ID" value="KGN51584"/>
    <property type="gene ID" value="Csa_5G581680"/>
</dbReference>
<dbReference type="AlphaFoldDB" id="A0A0A0KRT3"/>
<reference evidence="1 2" key="3">
    <citation type="journal article" date="2010" name="BMC Genomics">
        <title>Transcriptome sequencing and comparative analysis of cucumber flowers with different sex types.</title>
        <authorList>
            <person name="Guo S."/>
            <person name="Zheng Y."/>
            <person name="Joung J.G."/>
            <person name="Liu S."/>
            <person name="Zhang Z."/>
            <person name="Crasta O.R."/>
            <person name="Sobral B.W."/>
            <person name="Xu Y."/>
            <person name="Huang S."/>
            <person name="Fei Z."/>
        </authorList>
    </citation>
    <scope>NUCLEOTIDE SEQUENCE [LARGE SCALE GENOMIC DNA]</scope>
    <source>
        <strain evidence="2">cv. 9930</strain>
    </source>
</reference>
<reference evidence="1 2" key="2">
    <citation type="journal article" date="2009" name="PLoS ONE">
        <title>An integrated genetic and cytogenetic map of the cucumber genome.</title>
        <authorList>
            <person name="Ren Y."/>
            <person name="Zhang Z."/>
            <person name="Liu J."/>
            <person name="Staub J.E."/>
            <person name="Han Y."/>
            <person name="Cheng Z."/>
            <person name="Li X."/>
            <person name="Lu J."/>
            <person name="Miao H."/>
            <person name="Kang H."/>
            <person name="Xie B."/>
            <person name="Gu X."/>
            <person name="Wang X."/>
            <person name="Du Y."/>
            <person name="Jin W."/>
            <person name="Huang S."/>
        </authorList>
    </citation>
    <scope>NUCLEOTIDE SEQUENCE [LARGE SCALE GENOMIC DNA]</scope>
    <source>
        <strain evidence="2">cv. 9930</strain>
    </source>
</reference>
<evidence type="ECO:0000313" key="2">
    <source>
        <dbReference type="Proteomes" id="UP000029981"/>
    </source>
</evidence>
<sequence length="58" mass="6619">MEWHCHDVKLPSRLVKVLGRDKPDKGSMRYGNGTTSSSIELTSKIDSWCWIAQICLCH</sequence>
<keyword evidence="2" id="KW-1185">Reference proteome</keyword>
<reference evidence="1 2" key="4">
    <citation type="journal article" date="2011" name="BMC Genomics">
        <title>RNA-Seq improves annotation of protein-coding genes in the cucumber genome.</title>
        <authorList>
            <person name="Li Z."/>
            <person name="Zhang Z."/>
            <person name="Yan P."/>
            <person name="Huang S."/>
            <person name="Fei Z."/>
            <person name="Lin K."/>
        </authorList>
    </citation>
    <scope>NUCLEOTIDE SEQUENCE [LARGE SCALE GENOMIC DNA]</scope>
    <source>
        <strain evidence="2">cv. 9930</strain>
    </source>
</reference>
<gene>
    <name evidence="1" type="ORF">Csa_5G581680</name>
</gene>
<organism evidence="1 2">
    <name type="scientific">Cucumis sativus</name>
    <name type="common">Cucumber</name>
    <dbReference type="NCBI Taxonomy" id="3659"/>
    <lineage>
        <taxon>Eukaryota</taxon>
        <taxon>Viridiplantae</taxon>
        <taxon>Streptophyta</taxon>
        <taxon>Embryophyta</taxon>
        <taxon>Tracheophyta</taxon>
        <taxon>Spermatophyta</taxon>
        <taxon>Magnoliopsida</taxon>
        <taxon>eudicotyledons</taxon>
        <taxon>Gunneridae</taxon>
        <taxon>Pentapetalae</taxon>
        <taxon>rosids</taxon>
        <taxon>fabids</taxon>
        <taxon>Cucurbitales</taxon>
        <taxon>Cucurbitaceae</taxon>
        <taxon>Benincaseae</taxon>
        <taxon>Cucumis</taxon>
    </lineage>
</organism>
<name>A0A0A0KRT3_CUCSA</name>
<protein>
    <submittedName>
        <fullName evidence="1">Uncharacterized protein</fullName>
    </submittedName>
</protein>
<accession>A0A0A0KRT3</accession>
<proteinExistence type="predicted"/>
<dbReference type="EMBL" id="CM002926">
    <property type="protein sequence ID" value="KGN51584.1"/>
    <property type="molecule type" value="Genomic_DNA"/>
</dbReference>
<evidence type="ECO:0000313" key="1">
    <source>
        <dbReference type="EMBL" id="KGN51584.1"/>
    </source>
</evidence>